<feature type="domain" description="AIG1-type G" evidence="4">
    <location>
        <begin position="17"/>
        <end position="176"/>
    </location>
</feature>
<evidence type="ECO:0000313" key="6">
    <source>
        <dbReference type="Proteomes" id="UP000472262"/>
    </source>
</evidence>
<dbReference type="InterPro" id="IPR027417">
    <property type="entry name" value="P-loop_NTPase"/>
</dbReference>
<proteinExistence type="inferred from homology"/>
<keyword evidence="2" id="KW-0547">Nucleotide-binding</keyword>
<dbReference type="PROSITE" id="PS51720">
    <property type="entry name" value="G_AIG1"/>
    <property type="match status" value="1"/>
</dbReference>
<reference evidence="5" key="2">
    <citation type="submission" date="2025-09" db="UniProtKB">
        <authorList>
            <consortium name="Ensembl"/>
        </authorList>
    </citation>
    <scope>IDENTIFICATION</scope>
</reference>
<evidence type="ECO:0000256" key="1">
    <source>
        <dbReference type="ARBA" id="ARBA00008535"/>
    </source>
</evidence>
<sequence>EDERHLLEDDEEIQPIFEELKLVLIGSQGAGKSTIANAILKKKVFTFWTSYRSDYVKETRTVSGTQIHLTRTPGWRGDLCRSEPTKLEIVHCVQSLYSSGPHAILLVLNVNSVLSKSNIDTLESLLTVQLWKHTIVLFTHGEKLGHCSIEDHIISKELKPLIDKCGKRYFLICKND</sequence>
<reference evidence="5" key="1">
    <citation type="submission" date="2025-08" db="UniProtKB">
        <authorList>
            <consortium name="Ensembl"/>
        </authorList>
    </citation>
    <scope>IDENTIFICATION</scope>
</reference>
<dbReference type="SUPFAM" id="SSF52540">
    <property type="entry name" value="P-loop containing nucleoside triphosphate hydrolases"/>
    <property type="match status" value="1"/>
</dbReference>
<accession>A0A672LZ27</accession>
<dbReference type="Pfam" id="PF04548">
    <property type="entry name" value="AIG1"/>
    <property type="match status" value="1"/>
</dbReference>
<keyword evidence="6" id="KW-1185">Reference proteome</keyword>
<name>A0A672LZ27_SINGR</name>
<protein>
    <recommendedName>
        <fullName evidence="4">AIG1-type G domain-containing protein</fullName>
    </recommendedName>
</protein>
<comment type="similarity">
    <text evidence="1">Belongs to the TRAFAC class TrmE-Era-EngA-EngB-Septin-like GTPase superfamily. AIG1/Toc34/Toc159-like paraseptin GTPase family. IAN subfamily.</text>
</comment>
<evidence type="ECO:0000259" key="4">
    <source>
        <dbReference type="PROSITE" id="PS51720"/>
    </source>
</evidence>
<keyword evidence="3" id="KW-0342">GTP-binding</keyword>
<evidence type="ECO:0000256" key="2">
    <source>
        <dbReference type="ARBA" id="ARBA00022741"/>
    </source>
</evidence>
<dbReference type="Gene3D" id="3.40.50.300">
    <property type="entry name" value="P-loop containing nucleotide triphosphate hydrolases"/>
    <property type="match status" value="1"/>
</dbReference>
<dbReference type="InterPro" id="IPR045058">
    <property type="entry name" value="GIMA/IAN/Toc"/>
</dbReference>
<dbReference type="GO" id="GO:0005525">
    <property type="term" value="F:GTP binding"/>
    <property type="evidence" value="ECO:0007669"/>
    <property type="project" value="UniProtKB-KW"/>
</dbReference>
<organism evidence="5 6">
    <name type="scientific">Sinocyclocheilus grahami</name>
    <name type="common">Dianchi golden-line fish</name>
    <name type="synonym">Barbus grahami</name>
    <dbReference type="NCBI Taxonomy" id="75366"/>
    <lineage>
        <taxon>Eukaryota</taxon>
        <taxon>Metazoa</taxon>
        <taxon>Chordata</taxon>
        <taxon>Craniata</taxon>
        <taxon>Vertebrata</taxon>
        <taxon>Euteleostomi</taxon>
        <taxon>Actinopterygii</taxon>
        <taxon>Neopterygii</taxon>
        <taxon>Teleostei</taxon>
        <taxon>Ostariophysi</taxon>
        <taxon>Cypriniformes</taxon>
        <taxon>Cyprinidae</taxon>
        <taxon>Cyprininae</taxon>
        <taxon>Sinocyclocheilus</taxon>
    </lineage>
</organism>
<dbReference type="InParanoid" id="A0A672LZ27"/>
<dbReference type="Proteomes" id="UP000472262">
    <property type="component" value="Unassembled WGS sequence"/>
</dbReference>
<dbReference type="PANTHER" id="PTHR10903:SF170">
    <property type="entry name" value="GTPASE IMAP FAMILY MEMBER 7"/>
    <property type="match status" value="1"/>
</dbReference>
<dbReference type="Ensembl" id="ENSSGRT00000030146.1">
    <property type="protein sequence ID" value="ENSSGRP00000028029.1"/>
    <property type="gene ID" value="ENSSGRG00000016033.1"/>
</dbReference>
<dbReference type="AlphaFoldDB" id="A0A672LZ27"/>
<dbReference type="PANTHER" id="PTHR10903">
    <property type="entry name" value="GTPASE, IMAP FAMILY MEMBER-RELATED"/>
    <property type="match status" value="1"/>
</dbReference>
<evidence type="ECO:0000313" key="5">
    <source>
        <dbReference type="Ensembl" id="ENSSGRP00000028029.1"/>
    </source>
</evidence>
<evidence type="ECO:0000256" key="3">
    <source>
        <dbReference type="ARBA" id="ARBA00023134"/>
    </source>
</evidence>
<dbReference type="OMA" id="MCLDINL"/>
<dbReference type="InterPro" id="IPR006703">
    <property type="entry name" value="G_AIG1"/>
</dbReference>